<proteinExistence type="predicted"/>
<accession>A0A7C3PKI9</accession>
<name>A0A7C3PKI9_9CYAN</name>
<evidence type="ECO:0000256" key="1">
    <source>
        <dbReference type="SAM" id="SignalP"/>
    </source>
</evidence>
<reference evidence="2" key="1">
    <citation type="journal article" date="2020" name="mSystems">
        <title>Genome- and Community-Level Interaction Insights into Carbon Utilization and Element Cycling Functions of Hydrothermarchaeota in Hydrothermal Sediment.</title>
        <authorList>
            <person name="Zhou Z."/>
            <person name="Liu Y."/>
            <person name="Xu W."/>
            <person name="Pan J."/>
            <person name="Luo Z.H."/>
            <person name="Li M."/>
        </authorList>
    </citation>
    <scope>NUCLEOTIDE SEQUENCE [LARGE SCALE GENOMIC DNA]</scope>
    <source>
        <strain evidence="2">SpSt-418</strain>
    </source>
</reference>
<gene>
    <name evidence="2" type="ORF">ENR64_20840</name>
</gene>
<feature type="chain" id="PRO_5027798031" description="DUF4403 family protein" evidence="1">
    <location>
        <begin position="28"/>
        <end position="319"/>
    </location>
</feature>
<evidence type="ECO:0000313" key="2">
    <source>
        <dbReference type="EMBL" id="HFN00157.1"/>
    </source>
</evidence>
<dbReference type="EMBL" id="DSRU01000295">
    <property type="protein sequence ID" value="HFN00157.1"/>
    <property type="molecule type" value="Genomic_DNA"/>
</dbReference>
<feature type="signal peptide" evidence="1">
    <location>
        <begin position="1"/>
        <end position="27"/>
    </location>
</feature>
<evidence type="ECO:0008006" key="3">
    <source>
        <dbReference type="Google" id="ProtNLM"/>
    </source>
</evidence>
<keyword evidence="1" id="KW-0732">Signal</keyword>
<protein>
    <recommendedName>
        <fullName evidence="3">DUF4403 family protein</fullName>
    </recommendedName>
</protein>
<organism evidence="2">
    <name type="scientific">Oscillatoriales cyanobacterium SpSt-418</name>
    <dbReference type="NCBI Taxonomy" id="2282169"/>
    <lineage>
        <taxon>Bacteria</taxon>
        <taxon>Bacillati</taxon>
        <taxon>Cyanobacteriota</taxon>
        <taxon>Cyanophyceae</taxon>
        <taxon>Oscillatoriophycideae</taxon>
        <taxon>Oscillatoriales</taxon>
    </lineage>
</organism>
<comment type="caution">
    <text evidence="2">The sequence shown here is derived from an EMBL/GenBank/DDBJ whole genome shotgun (WGS) entry which is preliminary data.</text>
</comment>
<sequence>MKPLSLIRSLLLGTSISLSSLPAPLVAQQTAPAAMTDIQMKSAKVQLLTPGVGDRQPLRYRIPANFQQTAVMTLEMDQEMAIGGQAFPKVATPAAAISWDQALTKVEPNGDMQMRFRYTEAKVLPKSTTPEAVTKQIQAELEKMVGIQGEFVMTPVGAMKSGRMMFPEGVTPSVKQSMEQMFQNVQNFGTIFPTEAIAPGATWKVTNAISFNGINITQVATCELIERVGDRVVMNVQIEQTAPPQQVKLSGMPTNVVTQIKSLTAKGSGKVELSLAEIVPTRSQVTLKQDLQMATSSDKAAQTIELSGKNTMVMTLEAK</sequence>
<dbReference type="AlphaFoldDB" id="A0A7C3PKI9"/>